<dbReference type="InterPro" id="IPR050679">
    <property type="entry name" value="Bact_HTH_transcr_reg"/>
</dbReference>
<proteinExistence type="predicted"/>
<evidence type="ECO:0000259" key="4">
    <source>
        <dbReference type="PROSITE" id="PS50949"/>
    </source>
</evidence>
<dbReference type="Proteomes" id="UP000829992">
    <property type="component" value="Chromosome"/>
</dbReference>
<accession>A0ABY4Q7F0</accession>
<evidence type="ECO:0000256" key="2">
    <source>
        <dbReference type="ARBA" id="ARBA00023125"/>
    </source>
</evidence>
<dbReference type="PANTHER" id="PTHR44846">
    <property type="entry name" value="MANNOSYL-D-GLYCERATE TRANSPORT/METABOLISM SYSTEM REPRESSOR MNGR-RELATED"/>
    <property type="match status" value="1"/>
</dbReference>
<dbReference type="Gene3D" id="1.10.10.10">
    <property type="entry name" value="Winged helix-like DNA-binding domain superfamily/Winged helix DNA-binding domain"/>
    <property type="match status" value="1"/>
</dbReference>
<dbReference type="InterPro" id="IPR036390">
    <property type="entry name" value="WH_DNA-bd_sf"/>
</dbReference>
<evidence type="ECO:0000313" key="6">
    <source>
        <dbReference type="Proteomes" id="UP000829992"/>
    </source>
</evidence>
<dbReference type="Pfam" id="PF00392">
    <property type="entry name" value="GntR"/>
    <property type="match status" value="1"/>
</dbReference>
<sequence length="229" mass="25941">MDERKSRTTPRYLEIADRITNLITEAQGPADIRLPSERELSEMYGAHRDTVRRALRRLREQRRIYTGKRGTFAYSLRAAPESGAGQKPDVATTARLTYERVPPDVAKVLALGEGLQTLVLRHRAYRGTSVLVRTSTSYFSSALLTSVPQLRDRARPGRPPEPTTLRDVHAWLLDAQVRPARPTAVRSSARETRAEVTDQDSDWAWQRTLVHDQHGRLMAVTDLGHRRGL</sequence>
<keyword evidence="6" id="KW-1185">Reference proteome</keyword>
<evidence type="ECO:0000256" key="1">
    <source>
        <dbReference type="ARBA" id="ARBA00023015"/>
    </source>
</evidence>
<dbReference type="PROSITE" id="PS50949">
    <property type="entry name" value="HTH_GNTR"/>
    <property type="match status" value="1"/>
</dbReference>
<keyword evidence="2" id="KW-0238">DNA-binding</keyword>
<evidence type="ECO:0000256" key="3">
    <source>
        <dbReference type="ARBA" id="ARBA00023163"/>
    </source>
</evidence>
<dbReference type="SUPFAM" id="SSF46785">
    <property type="entry name" value="Winged helix' DNA-binding domain"/>
    <property type="match status" value="1"/>
</dbReference>
<evidence type="ECO:0000313" key="5">
    <source>
        <dbReference type="EMBL" id="UQT61071.1"/>
    </source>
</evidence>
<keyword evidence="1" id="KW-0805">Transcription regulation</keyword>
<dbReference type="RefSeq" id="WP_249592403.1">
    <property type="nucleotide sequence ID" value="NZ_BAAAQL010000041.1"/>
</dbReference>
<reference evidence="5 6" key="1">
    <citation type="submission" date="2022-05" db="EMBL/GenBank/DDBJ databases">
        <authorList>
            <person name="Zhou X."/>
            <person name="Li K."/>
            <person name="Man Y."/>
        </authorList>
    </citation>
    <scope>NUCLEOTIDE SEQUENCE [LARGE SCALE GENOMIC DNA]</scope>
    <source>
        <strain evidence="5 6">MS405</strain>
    </source>
</reference>
<keyword evidence="3" id="KW-0804">Transcription</keyword>
<feature type="domain" description="HTH gntR-type" evidence="4">
    <location>
        <begin position="9"/>
        <end position="76"/>
    </location>
</feature>
<dbReference type="SMART" id="SM00345">
    <property type="entry name" value="HTH_GNTR"/>
    <property type="match status" value="1"/>
</dbReference>
<dbReference type="PANTHER" id="PTHR44846:SF17">
    <property type="entry name" value="GNTR-FAMILY TRANSCRIPTIONAL REGULATOR"/>
    <property type="match status" value="1"/>
</dbReference>
<name>A0ABY4Q7F0_9ACTN</name>
<dbReference type="InterPro" id="IPR036388">
    <property type="entry name" value="WH-like_DNA-bd_sf"/>
</dbReference>
<protein>
    <submittedName>
        <fullName evidence="5">Winged helix-turn-helix domain-containing protein</fullName>
    </submittedName>
</protein>
<dbReference type="InterPro" id="IPR000524">
    <property type="entry name" value="Tscrpt_reg_HTH_GntR"/>
</dbReference>
<dbReference type="CDD" id="cd07377">
    <property type="entry name" value="WHTH_GntR"/>
    <property type="match status" value="1"/>
</dbReference>
<dbReference type="PRINTS" id="PR00035">
    <property type="entry name" value="HTHGNTR"/>
</dbReference>
<dbReference type="EMBL" id="CP097289">
    <property type="protein sequence ID" value="UQT61071.1"/>
    <property type="molecule type" value="Genomic_DNA"/>
</dbReference>
<gene>
    <name evidence="5" type="ORF">M4V62_41705</name>
</gene>
<organism evidence="5 6">
    <name type="scientific">Streptomyces durmitorensis</name>
    <dbReference type="NCBI Taxonomy" id="319947"/>
    <lineage>
        <taxon>Bacteria</taxon>
        <taxon>Bacillati</taxon>
        <taxon>Actinomycetota</taxon>
        <taxon>Actinomycetes</taxon>
        <taxon>Kitasatosporales</taxon>
        <taxon>Streptomycetaceae</taxon>
        <taxon>Streptomyces</taxon>
    </lineage>
</organism>